<protein>
    <submittedName>
        <fullName evidence="1">Uncharacterized protein</fullName>
    </submittedName>
</protein>
<keyword evidence="2" id="KW-1185">Reference proteome</keyword>
<dbReference type="EMBL" id="JBEHEF010000034">
    <property type="protein sequence ID" value="MEQ9940320.1"/>
    <property type="molecule type" value="Genomic_DNA"/>
</dbReference>
<comment type="caution">
    <text evidence="1">The sequence shown here is derived from an EMBL/GenBank/DDBJ whole genome shotgun (WGS) entry which is preliminary data.</text>
</comment>
<dbReference type="RefSeq" id="WP_349962245.1">
    <property type="nucleotide sequence ID" value="NZ_JBEHEF010000034.1"/>
</dbReference>
<dbReference type="Proteomes" id="UP001463408">
    <property type="component" value="Unassembled WGS sequence"/>
</dbReference>
<organism evidence="1 2">
    <name type="scientific">Pectobacterium polonicum</name>
    <dbReference type="NCBI Taxonomy" id="2485124"/>
    <lineage>
        <taxon>Bacteria</taxon>
        <taxon>Pseudomonadati</taxon>
        <taxon>Pseudomonadota</taxon>
        <taxon>Gammaproteobacteria</taxon>
        <taxon>Enterobacterales</taxon>
        <taxon>Pectobacteriaceae</taxon>
        <taxon>Pectobacterium</taxon>
    </lineage>
</organism>
<accession>A0ABV1PGP7</accession>
<name>A0ABV1PGP7_9GAMM</name>
<proteinExistence type="predicted"/>
<sequence length="55" mass="6190">MAYNPNYKPVLLTKEQIEAVKRLQEEERRRSPLNVAPTVNAIVRGLVNKALSSAL</sequence>
<reference evidence="1 2" key="1">
    <citation type="submission" date="2024-06" db="EMBL/GenBank/DDBJ databases">
        <title>Pangenomics to understand the prophage dynamics in the radiating lineages of P. brasiliense.</title>
        <authorList>
            <person name="Pardeshi L.A."/>
            <person name="Van Duivenbode I."/>
            <person name="Jonkheer E.M."/>
            <person name="Pel M.J.C."/>
            <person name="Kupczok A."/>
            <person name="De Ridder D."/>
            <person name="Smit S."/>
            <person name="Van Der Lee T.J."/>
        </authorList>
    </citation>
    <scope>NUCLEOTIDE SEQUENCE [LARGE SCALE GENOMIC DNA]</scope>
    <source>
        <strain evidence="1 2">PD 8607</strain>
    </source>
</reference>
<evidence type="ECO:0000313" key="2">
    <source>
        <dbReference type="Proteomes" id="UP001463408"/>
    </source>
</evidence>
<gene>
    <name evidence="1" type="ORF">ABRQ07_22395</name>
</gene>
<evidence type="ECO:0000313" key="1">
    <source>
        <dbReference type="EMBL" id="MEQ9940320.1"/>
    </source>
</evidence>